<feature type="transmembrane region" description="Helical" evidence="1">
    <location>
        <begin position="80"/>
        <end position="99"/>
    </location>
</feature>
<reference evidence="2 3" key="1">
    <citation type="submission" date="2019-03" db="EMBL/GenBank/DDBJ databases">
        <title>Genomic Encyclopedia of Type Strains, Phase IV (KMG-IV): sequencing the most valuable type-strain genomes for metagenomic binning, comparative biology and taxonomic classification.</title>
        <authorList>
            <person name="Goeker M."/>
        </authorList>
    </citation>
    <scope>NUCLEOTIDE SEQUENCE [LARGE SCALE GENOMIC DNA]</scope>
    <source>
        <strain evidence="2 3">DSM 100556</strain>
    </source>
</reference>
<protein>
    <submittedName>
        <fullName evidence="2">Putative membrane protein</fullName>
    </submittedName>
</protein>
<sequence>MNKAEYMQSLRKQLRHLPKEDFQRAVDYFEEYFSDAGAEEEAQVIEDLGTPEFAAEQIVANIVRKNAAAPVKDVKKGLNAVWVGVLAVCAAPFALPLALGFAMVIIAFVLCILAVILCFIFAGIIIAIAGPLYIVAGFTVAVANFPAFLSCLGAGLVSMGLGMLLTFGMIRFCQWFLTRMVRFFGHLIEKGGRKNEQNK</sequence>
<proteinExistence type="predicted"/>
<dbReference type="EMBL" id="SLUO01000001">
    <property type="protein sequence ID" value="TCL61073.1"/>
    <property type="molecule type" value="Genomic_DNA"/>
</dbReference>
<accession>A0A4R1R693</accession>
<comment type="caution">
    <text evidence="2">The sequence shown here is derived from an EMBL/GenBank/DDBJ whole genome shotgun (WGS) entry which is preliminary data.</text>
</comment>
<dbReference type="AlphaFoldDB" id="A0A4R1R693"/>
<feature type="transmembrane region" description="Helical" evidence="1">
    <location>
        <begin position="147"/>
        <end position="170"/>
    </location>
</feature>
<keyword evidence="1" id="KW-0472">Membrane</keyword>
<gene>
    <name evidence="2" type="ORF">EDD76_101170</name>
</gene>
<evidence type="ECO:0000256" key="1">
    <source>
        <dbReference type="SAM" id="Phobius"/>
    </source>
</evidence>
<keyword evidence="1" id="KW-0812">Transmembrane</keyword>
<dbReference type="Proteomes" id="UP000295718">
    <property type="component" value="Unassembled WGS sequence"/>
</dbReference>
<evidence type="ECO:0000313" key="3">
    <source>
        <dbReference type="Proteomes" id="UP000295718"/>
    </source>
</evidence>
<dbReference type="Pfam" id="PF22564">
    <property type="entry name" value="HAAS"/>
    <property type="match status" value="1"/>
</dbReference>
<evidence type="ECO:0000313" key="2">
    <source>
        <dbReference type="EMBL" id="TCL61073.1"/>
    </source>
</evidence>
<dbReference type="STRING" id="1469948.GCA_000732725_02599"/>
<keyword evidence="3" id="KW-1185">Reference proteome</keyword>
<dbReference type="RefSeq" id="WP_031391277.1">
    <property type="nucleotide sequence ID" value="NZ_JPNB01000002.1"/>
</dbReference>
<feature type="transmembrane region" description="Helical" evidence="1">
    <location>
        <begin position="106"/>
        <end position="135"/>
    </location>
</feature>
<keyword evidence="1" id="KW-1133">Transmembrane helix</keyword>
<name>A0A4R1R693_9FIRM</name>
<organism evidence="2 3">
    <name type="scientific">Kineothrix alysoides</name>
    <dbReference type="NCBI Taxonomy" id="1469948"/>
    <lineage>
        <taxon>Bacteria</taxon>
        <taxon>Bacillati</taxon>
        <taxon>Bacillota</taxon>
        <taxon>Clostridia</taxon>
        <taxon>Lachnospirales</taxon>
        <taxon>Lachnospiraceae</taxon>
        <taxon>Kineothrix</taxon>
    </lineage>
</organism>